<dbReference type="AlphaFoldDB" id="A0AB34CK09"/>
<evidence type="ECO:0000313" key="2">
    <source>
        <dbReference type="Proteomes" id="UP000324255"/>
    </source>
</evidence>
<comment type="caution">
    <text evidence="1">The sequence shown here is derived from an EMBL/GenBank/DDBJ whole genome shotgun (WGS) entry which is preliminary data.</text>
</comment>
<dbReference type="EMBL" id="VWVM01000006">
    <property type="protein sequence ID" value="KAA6125344.1"/>
    <property type="molecule type" value="Genomic_DNA"/>
</dbReference>
<gene>
    <name evidence="1" type="ORF">F3I20_09320</name>
</gene>
<sequence length="196" mass="21383">MKIACLGWGSLIWKPGALPVASQWHHDGPAVPIEFVRIADGGELSTAICLNACPVPVFWAWLNTASLESACRALRIREGIPDSRVDGVGMMTVTESSAGPLATWAQAKGIEGLIWTDLPARMARVEGRIPTLDDARYYLQKLTGETREHAFHYIEQVPAQIDTAYRRALADLTGWQPDALPVNATTAQMQLPNPPV</sequence>
<name>A0AB34CK09_9GAMM</name>
<accession>A0AB34CK09</accession>
<dbReference type="RefSeq" id="WP_150037239.1">
    <property type="nucleotide sequence ID" value="NZ_VWVM01000006.1"/>
</dbReference>
<reference evidence="1 2" key="1">
    <citation type="submission" date="2019-09" db="EMBL/GenBank/DDBJ databases">
        <title>Genomic diversity of phyloplane-associated Pantoea species in Pakistan cotton crop.</title>
        <authorList>
            <person name="Tufail M.R."/>
            <person name="Cook D.R."/>
        </authorList>
    </citation>
    <scope>NUCLEOTIDE SEQUENCE [LARGE SCALE GENOMIC DNA]</scope>
    <source>
        <strain evidence="1 2">B_8</strain>
    </source>
</reference>
<evidence type="ECO:0000313" key="1">
    <source>
        <dbReference type="EMBL" id="KAA6125344.1"/>
    </source>
</evidence>
<organism evidence="1 2">
    <name type="scientific">Candidatus Pantoea gossypiicola</name>
    <dbReference type="NCBI Taxonomy" id="2608008"/>
    <lineage>
        <taxon>Bacteria</taxon>
        <taxon>Pseudomonadati</taxon>
        <taxon>Pseudomonadota</taxon>
        <taxon>Gammaproteobacteria</taxon>
        <taxon>Enterobacterales</taxon>
        <taxon>Erwiniaceae</taxon>
        <taxon>Pantoea</taxon>
    </lineage>
</organism>
<protein>
    <submittedName>
        <fullName evidence="1">Uncharacterized protein</fullName>
    </submittedName>
</protein>
<keyword evidence="2" id="KW-1185">Reference proteome</keyword>
<dbReference type="Proteomes" id="UP000324255">
    <property type="component" value="Unassembled WGS sequence"/>
</dbReference>
<proteinExistence type="predicted"/>